<evidence type="ECO:0000313" key="1">
    <source>
        <dbReference type="EMBL" id="KIL60696.1"/>
    </source>
</evidence>
<accession>A0A0C2WV74</accession>
<dbReference type="AlphaFoldDB" id="A0A0C2WV74"/>
<proteinExistence type="predicted"/>
<dbReference type="InParanoid" id="A0A0C2WV74"/>
<organism evidence="1 2">
    <name type="scientific">Amanita muscaria (strain Koide BX008)</name>
    <dbReference type="NCBI Taxonomy" id="946122"/>
    <lineage>
        <taxon>Eukaryota</taxon>
        <taxon>Fungi</taxon>
        <taxon>Dikarya</taxon>
        <taxon>Basidiomycota</taxon>
        <taxon>Agaricomycotina</taxon>
        <taxon>Agaricomycetes</taxon>
        <taxon>Agaricomycetidae</taxon>
        <taxon>Agaricales</taxon>
        <taxon>Pluteineae</taxon>
        <taxon>Amanitaceae</taxon>
        <taxon>Amanita</taxon>
    </lineage>
</organism>
<dbReference type="Proteomes" id="UP000054549">
    <property type="component" value="Unassembled WGS sequence"/>
</dbReference>
<name>A0A0C2WV74_AMAMK</name>
<reference evidence="1 2" key="1">
    <citation type="submission" date="2014-04" db="EMBL/GenBank/DDBJ databases">
        <title>Evolutionary Origins and Diversification of the Mycorrhizal Mutualists.</title>
        <authorList>
            <consortium name="DOE Joint Genome Institute"/>
            <consortium name="Mycorrhizal Genomics Consortium"/>
            <person name="Kohler A."/>
            <person name="Kuo A."/>
            <person name="Nagy L.G."/>
            <person name="Floudas D."/>
            <person name="Copeland A."/>
            <person name="Barry K.W."/>
            <person name="Cichocki N."/>
            <person name="Veneault-Fourrey C."/>
            <person name="LaButti K."/>
            <person name="Lindquist E.A."/>
            <person name="Lipzen A."/>
            <person name="Lundell T."/>
            <person name="Morin E."/>
            <person name="Murat C."/>
            <person name="Riley R."/>
            <person name="Ohm R."/>
            <person name="Sun H."/>
            <person name="Tunlid A."/>
            <person name="Henrissat B."/>
            <person name="Grigoriev I.V."/>
            <person name="Hibbett D.S."/>
            <person name="Martin F."/>
        </authorList>
    </citation>
    <scope>NUCLEOTIDE SEQUENCE [LARGE SCALE GENOMIC DNA]</scope>
    <source>
        <strain evidence="1 2">Koide BX008</strain>
    </source>
</reference>
<dbReference type="HOGENOM" id="CLU_2984382_0_0_1"/>
<feature type="non-terminal residue" evidence="1">
    <location>
        <position position="1"/>
    </location>
</feature>
<gene>
    <name evidence="1" type="ORF">M378DRAFT_167791</name>
</gene>
<dbReference type="EMBL" id="KN818294">
    <property type="protein sequence ID" value="KIL60696.1"/>
    <property type="molecule type" value="Genomic_DNA"/>
</dbReference>
<protein>
    <submittedName>
        <fullName evidence="1">Uncharacterized protein</fullName>
    </submittedName>
</protein>
<evidence type="ECO:0000313" key="2">
    <source>
        <dbReference type="Proteomes" id="UP000054549"/>
    </source>
</evidence>
<keyword evidence="2" id="KW-1185">Reference proteome</keyword>
<sequence>GWRPCRDATSIYAITLRETHRAHVNVYSHALWRATPCATRSVFTIVMSADSIDCECQL</sequence>